<protein>
    <submittedName>
        <fullName evidence="1">Uncharacterized protein</fullName>
    </submittedName>
</protein>
<sequence length="119" mass="13670">MGETRPFSTFIFNFFHCVFSTNAQSLTIPRYIFRDLNHKNVKLTPFSYYLLRVIIISVNKVIIRDVKSSLILQNINNNHHFRGAGQTQYKCGFIPWIPVTNSITLARTSVGRCPKGDFG</sequence>
<dbReference type="AlphaFoldDB" id="A0A380PQ14"/>
<proteinExistence type="predicted"/>
<gene>
    <name evidence="1" type="ORF">NCTC11470_00625</name>
</gene>
<accession>A0A380PQ14</accession>
<evidence type="ECO:0000313" key="1">
    <source>
        <dbReference type="EMBL" id="SUP75611.1"/>
    </source>
</evidence>
<organism evidence="1 2">
    <name type="scientific">Yersinia frederiksenii</name>
    <dbReference type="NCBI Taxonomy" id="29484"/>
    <lineage>
        <taxon>Bacteria</taxon>
        <taxon>Pseudomonadati</taxon>
        <taxon>Pseudomonadota</taxon>
        <taxon>Gammaproteobacteria</taxon>
        <taxon>Enterobacterales</taxon>
        <taxon>Yersiniaceae</taxon>
        <taxon>Yersinia</taxon>
    </lineage>
</organism>
<name>A0A380PQ14_YERFR</name>
<dbReference type="Proteomes" id="UP000254835">
    <property type="component" value="Unassembled WGS sequence"/>
</dbReference>
<evidence type="ECO:0000313" key="2">
    <source>
        <dbReference type="Proteomes" id="UP000254835"/>
    </source>
</evidence>
<dbReference type="EMBL" id="UHJA01000001">
    <property type="protein sequence ID" value="SUP75611.1"/>
    <property type="molecule type" value="Genomic_DNA"/>
</dbReference>
<reference evidence="1 2" key="1">
    <citation type="submission" date="2018-06" db="EMBL/GenBank/DDBJ databases">
        <authorList>
            <consortium name="Pathogen Informatics"/>
            <person name="Doyle S."/>
        </authorList>
    </citation>
    <scope>NUCLEOTIDE SEQUENCE [LARGE SCALE GENOMIC DNA]</scope>
    <source>
        <strain evidence="1 2">NCTC11470</strain>
    </source>
</reference>